<keyword evidence="9 12" id="KW-0798">TonB box</keyword>
<dbReference type="PANTHER" id="PTHR32552:SF89">
    <property type="entry name" value="CATECHOLATE SIDEROPHORE RECEPTOR FIU"/>
    <property type="match status" value="1"/>
</dbReference>
<dbReference type="InterPro" id="IPR012910">
    <property type="entry name" value="Plug_dom"/>
</dbReference>
<comment type="caution">
    <text evidence="16">The sequence shown here is derived from an EMBL/GenBank/DDBJ whole genome shotgun (WGS) entry which is preliminary data.</text>
</comment>
<dbReference type="GO" id="GO:0015344">
    <property type="term" value="F:siderophore uptake transmembrane transporter activity"/>
    <property type="evidence" value="ECO:0007669"/>
    <property type="project" value="TreeGrafter"/>
</dbReference>
<dbReference type="Proteomes" id="UP000321230">
    <property type="component" value="Unassembled WGS sequence"/>
</dbReference>
<keyword evidence="17" id="KW-1185">Reference proteome</keyword>
<sequence>MRASWFLSTAIVGTLFSTMAFAAGTPEGRRTHNALPSHKSAKKVVSRSETIRVAGATIGGGLMTKQNGTRARSEITQAFIAKQAPTPNVFRLLSSLPGANVASADPFGMVSGNMTIRGMNSDQIGFTVEGAPLNDIGSYMAFPTEWVDSENLSQVTMQQGSANLDSPVIGASGGIVTMNLMDPSEKMGGTIAGSYGSYHTHREYARLETGLIGNTGMRAFVAWSHLEEPHFRGRGDDHKQHVDAKLVKDWHNGSRSSVSVSFDDSMKVAYLSPSLSTWQQYGRKANYSEDFSPTDTRYWKLHQSPYRVLILSAPQHIVVNRHLGFDFTPYFYWNAGTIASASLMSENSVYSGTQRYSIDLNGNGTTTDKVMMYTPFTTPYVYRPGLVSKVHYTIGHHDFVFGYWFDWSRQRMINPYSAVGENGGPANVWGFLNNVKLSDGTRLASYDNLTITRVNSLFFGDTFNAFNNRLRVEAGVKESMVSRIGYNYLPGSNYRTGMNAAVTTPNLGARYRFNDQHQIFADVATNFRTPTLNALYDTYSATTGKATTLANTQQKTEYSISEELGYRYTGDVFSGSVTFFNYNFTNRQVATQVVVNNAQITQNINAGGQTSRGVDIEFGTRPWHNLRPYVSAEYLHATIDNNYKVGNDALPTAGKIAVRSPEFQAAVGLDYDDGTYFAGFNVKYVGRQFSTFMNDQAMPGYVNADMNFGYRAPRILHTRPEIRLNLMNVGDNKYLSGPAGIAASSRATKGVYGTTIAAQGTPTYYVAGGFAALLTAKVDF</sequence>
<dbReference type="SUPFAM" id="SSF56935">
    <property type="entry name" value="Porins"/>
    <property type="match status" value="1"/>
</dbReference>
<keyword evidence="11" id="KW-0998">Cell outer membrane</keyword>
<evidence type="ECO:0000256" key="13">
    <source>
        <dbReference type="SAM" id="SignalP"/>
    </source>
</evidence>
<dbReference type="Gene3D" id="2.40.170.20">
    <property type="entry name" value="TonB-dependent receptor, beta-barrel domain"/>
    <property type="match status" value="1"/>
</dbReference>
<feature type="signal peptide" evidence="13">
    <location>
        <begin position="1"/>
        <end position="22"/>
    </location>
</feature>
<dbReference type="InterPro" id="IPR000531">
    <property type="entry name" value="Beta-barrel_TonB"/>
</dbReference>
<dbReference type="EMBL" id="BJUZ01000002">
    <property type="protein sequence ID" value="GEK94092.1"/>
    <property type="molecule type" value="Genomic_DNA"/>
</dbReference>
<dbReference type="Gene3D" id="2.170.130.10">
    <property type="entry name" value="TonB-dependent receptor, plug domain"/>
    <property type="match status" value="1"/>
</dbReference>
<keyword evidence="3" id="KW-1134">Transmembrane beta strand</keyword>
<evidence type="ECO:0000256" key="5">
    <source>
        <dbReference type="ARBA" id="ARBA00022692"/>
    </source>
</evidence>
<reference evidence="16 17" key="1">
    <citation type="submission" date="2019-07" db="EMBL/GenBank/DDBJ databases">
        <title>Whole genome shotgun sequence of Gluconobacter wancherniae NBRC 103581.</title>
        <authorList>
            <person name="Hosoyama A."/>
            <person name="Uohara A."/>
            <person name="Ohji S."/>
            <person name="Ichikawa N."/>
        </authorList>
    </citation>
    <scope>NUCLEOTIDE SEQUENCE [LARGE SCALE GENOMIC DNA]</scope>
    <source>
        <strain evidence="16 17">NBRC 103581</strain>
    </source>
</reference>
<evidence type="ECO:0000256" key="1">
    <source>
        <dbReference type="ARBA" id="ARBA00004571"/>
    </source>
</evidence>
<proteinExistence type="inferred from homology"/>
<feature type="chain" id="PRO_5021946730" evidence="13">
    <location>
        <begin position="23"/>
        <end position="780"/>
    </location>
</feature>
<dbReference type="PANTHER" id="PTHR32552">
    <property type="entry name" value="FERRICHROME IRON RECEPTOR-RELATED"/>
    <property type="match status" value="1"/>
</dbReference>
<gene>
    <name evidence="16" type="ORF">GWA01_18620</name>
</gene>
<dbReference type="RefSeq" id="WP_146796785.1">
    <property type="nucleotide sequence ID" value="NZ_BARC01000006.1"/>
</dbReference>
<dbReference type="AlphaFoldDB" id="A0A511B2R7"/>
<evidence type="ECO:0000256" key="12">
    <source>
        <dbReference type="RuleBase" id="RU003357"/>
    </source>
</evidence>
<evidence type="ECO:0000259" key="14">
    <source>
        <dbReference type="Pfam" id="PF00593"/>
    </source>
</evidence>
<evidence type="ECO:0000256" key="4">
    <source>
        <dbReference type="ARBA" id="ARBA00022496"/>
    </source>
</evidence>
<organism evidence="16 17">
    <name type="scientific">Gluconobacter wancherniae NBRC 103581</name>
    <dbReference type="NCBI Taxonomy" id="656744"/>
    <lineage>
        <taxon>Bacteria</taxon>
        <taxon>Pseudomonadati</taxon>
        <taxon>Pseudomonadota</taxon>
        <taxon>Alphaproteobacteria</taxon>
        <taxon>Acetobacterales</taxon>
        <taxon>Acetobacteraceae</taxon>
        <taxon>Gluconobacter</taxon>
    </lineage>
</organism>
<comment type="similarity">
    <text evidence="12">Belongs to the TonB-dependent receptor family.</text>
</comment>
<evidence type="ECO:0000313" key="17">
    <source>
        <dbReference type="Proteomes" id="UP000321230"/>
    </source>
</evidence>
<keyword evidence="6 13" id="KW-0732">Signal</keyword>
<evidence type="ECO:0000313" key="16">
    <source>
        <dbReference type="EMBL" id="GEK94092.1"/>
    </source>
</evidence>
<evidence type="ECO:0000256" key="11">
    <source>
        <dbReference type="ARBA" id="ARBA00023237"/>
    </source>
</evidence>
<evidence type="ECO:0000256" key="8">
    <source>
        <dbReference type="ARBA" id="ARBA00023065"/>
    </source>
</evidence>
<dbReference type="Pfam" id="PF07715">
    <property type="entry name" value="Plug"/>
    <property type="match status" value="1"/>
</dbReference>
<evidence type="ECO:0000256" key="6">
    <source>
        <dbReference type="ARBA" id="ARBA00022729"/>
    </source>
</evidence>
<feature type="domain" description="TonB-dependent receptor-like beta-barrel" evidence="14">
    <location>
        <begin position="277"/>
        <end position="728"/>
    </location>
</feature>
<evidence type="ECO:0000256" key="9">
    <source>
        <dbReference type="ARBA" id="ARBA00023077"/>
    </source>
</evidence>
<dbReference type="InterPro" id="IPR036942">
    <property type="entry name" value="Beta-barrel_TonB_sf"/>
</dbReference>
<dbReference type="InterPro" id="IPR037066">
    <property type="entry name" value="Plug_dom_sf"/>
</dbReference>
<keyword evidence="16" id="KW-0675">Receptor</keyword>
<accession>A0A511B2R7</accession>
<name>A0A511B2R7_9PROT</name>
<keyword evidence="2" id="KW-0813">Transport</keyword>
<evidence type="ECO:0000256" key="10">
    <source>
        <dbReference type="ARBA" id="ARBA00023136"/>
    </source>
</evidence>
<dbReference type="OrthoDB" id="593427at2"/>
<dbReference type="Pfam" id="PF00593">
    <property type="entry name" value="TonB_dep_Rec_b-barrel"/>
    <property type="match status" value="1"/>
</dbReference>
<keyword evidence="8" id="KW-0406">Ion transport</keyword>
<keyword evidence="10 12" id="KW-0472">Membrane</keyword>
<evidence type="ECO:0000259" key="15">
    <source>
        <dbReference type="Pfam" id="PF07715"/>
    </source>
</evidence>
<protein>
    <submittedName>
        <fullName evidence="16">TonB-dependent receptor</fullName>
    </submittedName>
</protein>
<dbReference type="InterPro" id="IPR039426">
    <property type="entry name" value="TonB-dep_rcpt-like"/>
</dbReference>
<dbReference type="GO" id="GO:0009279">
    <property type="term" value="C:cell outer membrane"/>
    <property type="evidence" value="ECO:0007669"/>
    <property type="project" value="UniProtKB-SubCell"/>
</dbReference>
<evidence type="ECO:0000256" key="2">
    <source>
        <dbReference type="ARBA" id="ARBA00022448"/>
    </source>
</evidence>
<evidence type="ECO:0000256" key="7">
    <source>
        <dbReference type="ARBA" id="ARBA00023004"/>
    </source>
</evidence>
<feature type="domain" description="TonB-dependent receptor plug" evidence="15">
    <location>
        <begin position="65"/>
        <end position="164"/>
    </location>
</feature>
<keyword evidence="7" id="KW-0408">Iron</keyword>
<keyword evidence="4" id="KW-0410">Iron transport</keyword>
<comment type="subcellular location">
    <subcellularLocation>
        <location evidence="1">Cell outer membrane</location>
        <topology evidence="1">Multi-pass membrane protein</topology>
    </subcellularLocation>
</comment>
<keyword evidence="5" id="KW-0812">Transmembrane</keyword>
<evidence type="ECO:0000256" key="3">
    <source>
        <dbReference type="ARBA" id="ARBA00022452"/>
    </source>
</evidence>